<protein>
    <submittedName>
        <fullName evidence="2">Uncharacterized protein</fullName>
    </submittedName>
</protein>
<evidence type="ECO:0000313" key="3">
    <source>
        <dbReference type="Proteomes" id="UP000479190"/>
    </source>
</evidence>
<feature type="compositionally biased region" description="Basic and acidic residues" evidence="1">
    <location>
        <begin position="425"/>
        <end position="435"/>
    </location>
</feature>
<gene>
    <name evidence="2" type="ORF">TBRA_LOCUS13321</name>
</gene>
<feature type="region of interest" description="Disordered" evidence="1">
    <location>
        <begin position="389"/>
        <end position="444"/>
    </location>
</feature>
<organism evidence="2 3">
    <name type="scientific">Trichogramma brassicae</name>
    <dbReference type="NCBI Taxonomy" id="86971"/>
    <lineage>
        <taxon>Eukaryota</taxon>
        <taxon>Metazoa</taxon>
        <taxon>Ecdysozoa</taxon>
        <taxon>Arthropoda</taxon>
        <taxon>Hexapoda</taxon>
        <taxon>Insecta</taxon>
        <taxon>Pterygota</taxon>
        <taxon>Neoptera</taxon>
        <taxon>Endopterygota</taxon>
        <taxon>Hymenoptera</taxon>
        <taxon>Apocrita</taxon>
        <taxon>Proctotrupomorpha</taxon>
        <taxon>Chalcidoidea</taxon>
        <taxon>Trichogrammatidae</taxon>
        <taxon>Trichogramma</taxon>
    </lineage>
</organism>
<feature type="region of interest" description="Disordered" evidence="1">
    <location>
        <begin position="62"/>
        <end position="216"/>
    </location>
</feature>
<feature type="compositionally biased region" description="Basic and acidic residues" evidence="1">
    <location>
        <begin position="68"/>
        <end position="82"/>
    </location>
</feature>
<feature type="compositionally biased region" description="Polar residues" evidence="1">
    <location>
        <begin position="83"/>
        <end position="98"/>
    </location>
</feature>
<name>A0A6H5ITH0_9HYME</name>
<proteinExistence type="predicted"/>
<dbReference type="EMBL" id="CADCXV010001127">
    <property type="protein sequence ID" value="CAB0041656.1"/>
    <property type="molecule type" value="Genomic_DNA"/>
</dbReference>
<evidence type="ECO:0000256" key="1">
    <source>
        <dbReference type="SAM" id="MobiDB-lite"/>
    </source>
</evidence>
<reference evidence="2 3" key="1">
    <citation type="submission" date="2020-02" db="EMBL/GenBank/DDBJ databases">
        <authorList>
            <person name="Ferguson B K."/>
        </authorList>
    </citation>
    <scope>NUCLEOTIDE SEQUENCE [LARGE SCALE GENOMIC DNA]</scope>
</reference>
<keyword evidence="3" id="KW-1185">Reference proteome</keyword>
<dbReference type="AlphaFoldDB" id="A0A6H5ITH0"/>
<accession>A0A6H5ITH0</accession>
<evidence type="ECO:0000313" key="2">
    <source>
        <dbReference type="EMBL" id="CAB0041656.1"/>
    </source>
</evidence>
<feature type="compositionally biased region" description="Low complexity" evidence="1">
    <location>
        <begin position="397"/>
        <end position="420"/>
    </location>
</feature>
<feature type="compositionally biased region" description="Low complexity" evidence="1">
    <location>
        <begin position="99"/>
        <end position="134"/>
    </location>
</feature>
<feature type="compositionally biased region" description="Low complexity" evidence="1">
    <location>
        <begin position="203"/>
        <end position="214"/>
    </location>
</feature>
<sequence length="468" mass="52558">MCLRRHRRVRRADQRLFAARHRLRQYIGQLRVRQGARLQSAERAQSVRQQRDGLRQIWFRLRGPPRGRRSEKAANKKVDRFSKNTFRTNSQISTSAKFTSSPAPRRRSAATPWPATTASRSAAPRASPWPRTRPVATSTSARKIRTRARNTSDARTPTARSLARRLDRPPRRRPPSPRKSTVARVSRPIQRGSETTAKRLRARSSASTWTSASRVPAAASTRSAATCWAATSARPSAGPAGSSSPRASPARTWTSAFWATTTVGYVYDDNIKATSEHDYTRPTIALAALAVLRQQPGRVQVRAAGQLRRGLPPPPERQLRRRRRVPRGPAHVLARLPPLLREPRRRLRVHHAAALLPAGLRVLAAEPPVPGRGRVPTGPGELRHARRALPQSAGRLQVRAPAQRPEQARPPQAARLPQRPGLRARAQEVRREAHRYSSKCHRRRHDQRALDSSLRLLICLRELAWPVL</sequence>
<dbReference type="Proteomes" id="UP000479190">
    <property type="component" value="Unassembled WGS sequence"/>
</dbReference>